<dbReference type="AlphaFoldDB" id="A0A432WVR6"/>
<sequence length="208" mass="23305">MNKRIHIIYLIIILGFITAWFFENQISGPEQTAPADTTNFIETVDNQPELFGLGAEMERSEADELLGSDPTLSATIEGEPKAVHEPAIVFNSESTPDVAALVQQQVTDYTTQYYEQGYNAHWSYVATQQLTDLFTVHAKELEKFNVLAIECKSSICQIKTHVDGQPFMALMHLQKLLVEQGWYDASGETTMTIKSDGEPHEIYIAWGG</sequence>
<dbReference type="RefSeq" id="WP_126758124.1">
    <property type="nucleotide sequence ID" value="NZ_PIPQ01000010.1"/>
</dbReference>
<dbReference type="Proteomes" id="UP000286976">
    <property type="component" value="Unassembled WGS sequence"/>
</dbReference>
<evidence type="ECO:0000313" key="2">
    <source>
        <dbReference type="EMBL" id="RUO37870.1"/>
    </source>
</evidence>
<name>A0A432WVR6_9GAMM</name>
<dbReference type="EMBL" id="PIPQ01000010">
    <property type="protein sequence ID" value="RUO37870.1"/>
    <property type="molecule type" value="Genomic_DNA"/>
</dbReference>
<accession>A0A432WVR6</accession>
<keyword evidence="3" id="KW-1185">Reference proteome</keyword>
<organism evidence="2 3">
    <name type="scientific">Aliidiomarina taiwanensis</name>
    <dbReference type="NCBI Taxonomy" id="946228"/>
    <lineage>
        <taxon>Bacteria</taxon>
        <taxon>Pseudomonadati</taxon>
        <taxon>Pseudomonadota</taxon>
        <taxon>Gammaproteobacteria</taxon>
        <taxon>Alteromonadales</taxon>
        <taxon>Idiomarinaceae</taxon>
        <taxon>Aliidiomarina</taxon>
    </lineage>
</organism>
<comment type="caution">
    <text evidence="2">The sequence shown here is derived from an EMBL/GenBank/DDBJ whole genome shotgun (WGS) entry which is preliminary data.</text>
</comment>
<reference evidence="2 3" key="1">
    <citation type="journal article" date="2011" name="Front. Microbiol.">
        <title>Genomic signatures of strain selection and enhancement in Bacillus atrophaeus var. globigii, a historical biowarfare simulant.</title>
        <authorList>
            <person name="Gibbons H.S."/>
            <person name="Broomall S.M."/>
            <person name="McNew L.A."/>
            <person name="Daligault H."/>
            <person name="Chapman C."/>
            <person name="Bruce D."/>
            <person name="Karavis M."/>
            <person name="Krepps M."/>
            <person name="McGregor P.A."/>
            <person name="Hong C."/>
            <person name="Park K.H."/>
            <person name="Akmal A."/>
            <person name="Feldman A."/>
            <person name="Lin J.S."/>
            <person name="Chang W.E."/>
            <person name="Higgs B.W."/>
            <person name="Demirev P."/>
            <person name="Lindquist J."/>
            <person name="Liem A."/>
            <person name="Fochler E."/>
            <person name="Read T.D."/>
            <person name="Tapia R."/>
            <person name="Johnson S."/>
            <person name="Bishop-Lilly K.A."/>
            <person name="Detter C."/>
            <person name="Han C."/>
            <person name="Sozhamannan S."/>
            <person name="Rosenzweig C.N."/>
            <person name="Skowronski E.W."/>
        </authorList>
    </citation>
    <scope>NUCLEOTIDE SEQUENCE [LARGE SCALE GENOMIC DNA]</scope>
    <source>
        <strain evidence="2 3">AIT1</strain>
    </source>
</reference>
<keyword evidence="1" id="KW-1133">Transmembrane helix</keyword>
<protein>
    <submittedName>
        <fullName evidence="2">Uncharacterized protein</fullName>
    </submittedName>
</protein>
<keyword evidence="1" id="KW-0812">Transmembrane</keyword>
<proteinExistence type="predicted"/>
<evidence type="ECO:0000256" key="1">
    <source>
        <dbReference type="SAM" id="Phobius"/>
    </source>
</evidence>
<dbReference type="OrthoDB" id="6238433at2"/>
<gene>
    <name evidence="2" type="ORF">CWE15_10940</name>
</gene>
<evidence type="ECO:0000313" key="3">
    <source>
        <dbReference type="Proteomes" id="UP000286976"/>
    </source>
</evidence>
<feature type="transmembrane region" description="Helical" evidence="1">
    <location>
        <begin position="7"/>
        <end position="22"/>
    </location>
</feature>
<keyword evidence="1" id="KW-0472">Membrane</keyword>